<name>A0A9P6B1Y0_9AGAM</name>
<evidence type="ECO:0000256" key="1">
    <source>
        <dbReference type="SAM" id="SignalP"/>
    </source>
</evidence>
<evidence type="ECO:0000313" key="2">
    <source>
        <dbReference type="EMBL" id="KAF9516198.1"/>
    </source>
</evidence>
<feature type="signal peptide" evidence="1">
    <location>
        <begin position="1"/>
        <end position="19"/>
    </location>
</feature>
<dbReference type="Proteomes" id="UP000886523">
    <property type="component" value="Unassembled WGS sequence"/>
</dbReference>
<comment type="caution">
    <text evidence="2">The sequence shown here is derived from an EMBL/GenBank/DDBJ whole genome shotgun (WGS) entry which is preliminary data.</text>
</comment>
<dbReference type="EMBL" id="MU128942">
    <property type="protein sequence ID" value="KAF9516198.1"/>
    <property type="molecule type" value="Genomic_DNA"/>
</dbReference>
<reference evidence="2" key="1">
    <citation type="journal article" date="2020" name="Nat. Commun.">
        <title>Large-scale genome sequencing of mycorrhizal fungi provides insights into the early evolution of symbiotic traits.</title>
        <authorList>
            <person name="Miyauchi S."/>
            <person name="Kiss E."/>
            <person name="Kuo A."/>
            <person name="Drula E."/>
            <person name="Kohler A."/>
            <person name="Sanchez-Garcia M."/>
            <person name="Morin E."/>
            <person name="Andreopoulos B."/>
            <person name="Barry K.W."/>
            <person name="Bonito G."/>
            <person name="Buee M."/>
            <person name="Carver A."/>
            <person name="Chen C."/>
            <person name="Cichocki N."/>
            <person name="Clum A."/>
            <person name="Culley D."/>
            <person name="Crous P.W."/>
            <person name="Fauchery L."/>
            <person name="Girlanda M."/>
            <person name="Hayes R.D."/>
            <person name="Keri Z."/>
            <person name="LaButti K."/>
            <person name="Lipzen A."/>
            <person name="Lombard V."/>
            <person name="Magnuson J."/>
            <person name="Maillard F."/>
            <person name="Murat C."/>
            <person name="Nolan M."/>
            <person name="Ohm R.A."/>
            <person name="Pangilinan J."/>
            <person name="Pereira M.F."/>
            <person name="Perotto S."/>
            <person name="Peter M."/>
            <person name="Pfister S."/>
            <person name="Riley R."/>
            <person name="Sitrit Y."/>
            <person name="Stielow J.B."/>
            <person name="Szollosi G."/>
            <person name="Zifcakova L."/>
            <person name="Stursova M."/>
            <person name="Spatafora J.W."/>
            <person name="Tedersoo L."/>
            <person name="Vaario L.M."/>
            <person name="Yamada A."/>
            <person name="Yan M."/>
            <person name="Wang P."/>
            <person name="Xu J."/>
            <person name="Bruns T."/>
            <person name="Baldrian P."/>
            <person name="Vilgalys R."/>
            <person name="Dunand C."/>
            <person name="Henrissat B."/>
            <person name="Grigoriev I.V."/>
            <person name="Hibbett D."/>
            <person name="Nagy L.G."/>
            <person name="Martin F.M."/>
        </authorList>
    </citation>
    <scope>NUCLEOTIDE SEQUENCE</scope>
    <source>
        <strain evidence="2">UP504</strain>
    </source>
</reference>
<keyword evidence="3" id="KW-1185">Reference proteome</keyword>
<sequence length="83" mass="9081">MKVLISLLLIAGLGFATHAYPSPGHPENHSSLNIPLYAISSDGYLLSPSSFAFSTCFIRCLFRFHSPLLPLQDCAQAQRSVPF</sequence>
<organism evidence="2 3">
    <name type="scientific">Hydnum rufescens UP504</name>
    <dbReference type="NCBI Taxonomy" id="1448309"/>
    <lineage>
        <taxon>Eukaryota</taxon>
        <taxon>Fungi</taxon>
        <taxon>Dikarya</taxon>
        <taxon>Basidiomycota</taxon>
        <taxon>Agaricomycotina</taxon>
        <taxon>Agaricomycetes</taxon>
        <taxon>Cantharellales</taxon>
        <taxon>Hydnaceae</taxon>
        <taxon>Hydnum</taxon>
    </lineage>
</organism>
<proteinExistence type="predicted"/>
<keyword evidence="1" id="KW-0732">Signal</keyword>
<gene>
    <name evidence="2" type="ORF">BS47DRAFT_698332</name>
</gene>
<evidence type="ECO:0000313" key="3">
    <source>
        <dbReference type="Proteomes" id="UP000886523"/>
    </source>
</evidence>
<protein>
    <submittedName>
        <fullName evidence="2">Uncharacterized protein</fullName>
    </submittedName>
</protein>
<accession>A0A9P6B1Y0</accession>
<feature type="chain" id="PRO_5040133869" evidence="1">
    <location>
        <begin position="20"/>
        <end position="83"/>
    </location>
</feature>
<dbReference type="AlphaFoldDB" id="A0A9P6B1Y0"/>